<evidence type="ECO:0000313" key="2">
    <source>
        <dbReference type="EMBL" id="CAI2387519.1"/>
    </source>
</evidence>
<name>A0AAD1YA72_EUPCR</name>
<comment type="caution">
    <text evidence="2">The sequence shown here is derived from an EMBL/GenBank/DDBJ whole genome shotgun (WGS) entry which is preliminary data.</text>
</comment>
<gene>
    <name evidence="2" type="ORF">ECRASSUSDP1_LOCUS29152</name>
</gene>
<evidence type="ECO:0000256" key="1">
    <source>
        <dbReference type="SAM" id="MobiDB-lite"/>
    </source>
</evidence>
<evidence type="ECO:0000313" key="3">
    <source>
        <dbReference type="Proteomes" id="UP001295684"/>
    </source>
</evidence>
<keyword evidence="3" id="KW-1185">Reference proteome</keyword>
<organism evidence="2 3">
    <name type="scientific">Euplotes crassus</name>
    <dbReference type="NCBI Taxonomy" id="5936"/>
    <lineage>
        <taxon>Eukaryota</taxon>
        <taxon>Sar</taxon>
        <taxon>Alveolata</taxon>
        <taxon>Ciliophora</taxon>
        <taxon>Intramacronucleata</taxon>
        <taxon>Spirotrichea</taxon>
        <taxon>Hypotrichia</taxon>
        <taxon>Euplotida</taxon>
        <taxon>Euplotidae</taxon>
        <taxon>Moneuplotes</taxon>
    </lineage>
</organism>
<dbReference type="EMBL" id="CAMPGE010030023">
    <property type="protein sequence ID" value="CAI2387519.1"/>
    <property type="molecule type" value="Genomic_DNA"/>
</dbReference>
<feature type="region of interest" description="Disordered" evidence="1">
    <location>
        <begin position="218"/>
        <end position="275"/>
    </location>
</feature>
<dbReference type="Proteomes" id="UP001295684">
    <property type="component" value="Unassembled WGS sequence"/>
</dbReference>
<protein>
    <submittedName>
        <fullName evidence="2">Uncharacterized protein</fullName>
    </submittedName>
</protein>
<sequence length="481" mass="55036">MSSINYRNSTCFEDGVGHLLNFENFKNAVCRRKMRVSRLNNVSTKVVGILPIDQPCYKTCINPRNSLRNSDAKPLQGKKAPTYRKSMGVNALRDKIDRYYINNKSLAFEDCMNFSEDEEVDLDPPTKRWNLIQKFICSKNVPDFSGQIEEISRHIHDPASSHGKRRRYKCKKSKAHANASLNIPFQNQAQRSFMIPCSNNFKKDIHCKIFAPVRKGSTAAHVEDDQRETSSLPDIETVSEPEHCTSSIDDKEITQKNSLKEEGQETEQKPKQKKSRPYILCGSFCRRVKRRKFFKQRVESSRNSSFIMPDIHSLGPVKLNSSQYSQSSELGNPKGFNNRAIREEFAKKKFASCIDEGSINEPTTDEEASTPKSKGKYLNQSSKIWSSSTNEDQTNVSDGSEKNILFKNSVKLPNLTPIPKVLKKTYINEHFVLLEKAKKKRKHPKVKIGKNNLKRSKNIYNISMCPKKQLEKRSASLVPQM</sequence>
<feature type="compositionally biased region" description="Basic and acidic residues" evidence="1">
    <location>
        <begin position="240"/>
        <end position="270"/>
    </location>
</feature>
<accession>A0AAD1YA72</accession>
<reference evidence="2" key="1">
    <citation type="submission" date="2023-07" db="EMBL/GenBank/DDBJ databases">
        <authorList>
            <consortium name="AG Swart"/>
            <person name="Singh M."/>
            <person name="Singh A."/>
            <person name="Seah K."/>
            <person name="Emmerich C."/>
        </authorList>
    </citation>
    <scope>NUCLEOTIDE SEQUENCE</scope>
    <source>
        <strain evidence="2">DP1</strain>
    </source>
</reference>
<dbReference type="AlphaFoldDB" id="A0AAD1YA72"/>
<proteinExistence type="predicted"/>